<reference evidence="1" key="1">
    <citation type="submission" date="2021-02" db="EMBL/GenBank/DDBJ databases">
        <authorList>
            <consortium name="DOE Joint Genome Institute"/>
            <person name="Ahrendt S."/>
            <person name="Looney B.P."/>
            <person name="Miyauchi S."/>
            <person name="Morin E."/>
            <person name="Drula E."/>
            <person name="Courty P.E."/>
            <person name="Chicoki N."/>
            <person name="Fauchery L."/>
            <person name="Kohler A."/>
            <person name="Kuo A."/>
            <person name="Labutti K."/>
            <person name="Pangilinan J."/>
            <person name="Lipzen A."/>
            <person name="Riley R."/>
            <person name="Andreopoulos W."/>
            <person name="He G."/>
            <person name="Johnson J."/>
            <person name="Barry K.W."/>
            <person name="Grigoriev I.V."/>
            <person name="Nagy L."/>
            <person name="Hibbett D."/>
            <person name="Henrissat B."/>
            <person name="Matheny P.B."/>
            <person name="Labbe J."/>
            <person name="Martin F."/>
        </authorList>
    </citation>
    <scope>NUCLEOTIDE SEQUENCE</scope>
    <source>
        <strain evidence="1">FP105234-sp</strain>
    </source>
</reference>
<organism evidence="1 2">
    <name type="scientific">Auriscalpium vulgare</name>
    <dbReference type="NCBI Taxonomy" id="40419"/>
    <lineage>
        <taxon>Eukaryota</taxon>
        <taxon>Fungi</taxon>
        <taxon>Dikarya</taxon>
        <taxon>Basidiomycota</taxon>
        <taxon>Agaricomycotina</taxon>
        <taxon>Agaricomycetes</taxon>
        <taxon>Russulales</taxon>
        <taxon>Auriscalpiaceae</taxon>
        <taxon>Auriscalpium</taxon>
    </lineage>
</organism>
<proteinExistence type="predicted"/>
<sequence length="157" mass="18015">MKTYYGFAIDEVKLYREGVTNGSIPRLPDRAQLQTQDERSQYKDIVFIAILNACERLLVHPQANEIKGLRFESIQLEGSDRAVFMWVLPKKYRPDRITKKRALRLEAFKQAMDIPDDESPSWFSKRSAEAKILHPKSASMHVSLAIEDATKEGTTSE</sequence>
<dbReference type="EMBL" id="MU275877">
    <property type="protein sequence ID" value="KAI0049088.1"/>
    <property type="molecule type" value="Genomic_DNA"/>
</dbReference>
<accession>A0ACB8RZV0</accession>
<protein>
    <submittedName>
        <fullName evidence="1">Uncharacterized protein</fullName>
    </submittedName>
</protein>
<name>A0ACB8RZV0_9AGAM</name>
<reference evidence="1" key="2">
    <citation type="journal article" date="2022" name="New Phytol.">
        <title>Evolutionary transition to the ectomycorrhizal habit in the genomes of a hyperdiverse lineage of mushroom-forming fungi.</title>
        <authorList>
            <person name="Looney B."/>
            <person name="Miyauchi S."/>
            <person name="Morin E."/>
            <person name="Drula E."/>
            <person name="Courty P.E."/>
            <person name="Kohler A."/>
            <person name="Kuo A."/>
            <person name="LaButti K."/>
            <person name="Pangilinan J."/>
            <person name="Lipzen A."/>
            <person name="Riley R."/>
            <person name="Andreopoulos W."/>
            <person name="He G."/>
            <person name="Johnson J."/>
            <person name="Nolan M."/>
            <person name="Tritt A."/>
            <person name="Barry K.W."/>
            <person name="Grigoriev I.V."/>
            <person name="Nagy L.G."/>
            <person name="Hibbett D."/>
            <person name="Henrissat B."/>
            <person name="Matheny P.B."/>
            <person name="Labbe J."/>
            <person name="Martin F.M."/>
        </authorList>
    </citation>
    <scope>NUCLEOTIDE SEQUENCE</scope>
    <source>
        <strain evidence="1">FP105234-sp</strain>
    </source>
</reference>
<evidence type="ECO:0000313" key="1">
    <source>
        <dbReference type="EMBL" id="KAI0049088.1"/>
    </source>
</evidence>
<comment type="caution">
    <text evidence="1">The sequence shown here is derived from an EMBL/GenBank/DDBJ whole genome shotgun (WGS) entry which is preliminary data.</text>
</comment>
<dbReference type="Proteomes" id="UP000814033">
    <property type="component" value="Unassembled WGS sequence"/>
</dbReference>
<gene>
    <name evidence="1" type="ORF">FA95DRAFT_1557196</name>
</gene>
<keyword evidence="2" id="KW-1185">Reference proteome</keyword>
<evidence type="ECO:0000313" key="2">
    <source>
        <dbReference type="Proteomes" id="UP000814033"/>
    </source>
</evidence>